<keyword evidence="5 8" id="KW-0067">ATP-binding</keyword>
<dbReference type="PROSITE" id="PS50862">
    <property type="entry name" value="AA_TRNA_LIGASE_II"/>
    <property type="match status" value="1"/>
</dbReference>
<dbReference type="GO" id="GO:0005524">
    <property type="term" value="F:ATP binding"/>
    <property type="evidence" value="ECO:0007669"/>
    <property type="project" value="UniProtKB-UniRule"/>
</dbReference>
<keyword evidence="3 8" id="KW-0436">Ligase</keyword>
<keyword evidence="7 8" id="KW-0030">Aminoacyl-tRNA synthetase</keyword>
<sequence length="461" mass="53345">MPITSILDIYTKKKYLNKEITINGWIRSKRTSKIGISFLTITDGSSINTIQVIAKKSLYNYVTEIIKLTTGCSVIISGVLVLSPGNLQIYEIQSNKIKVIGWIKNPEKYPISAKKHTIEHLRKFCHLRPRTNLISAISRIRNIVFQSLNLFLFNKQYLWVSTPIITSLDTEGSSSMFKVSMLDNNNQYTNNNNKKFFKKDVFLTVSGQLTLEAYACALSKVYSLGPIFRAENSNTKKHLTEFWMLEVEKAFSNINDISKFAEKLLKFSISYVLDNCISDLIFLQKKLNRNIISYLNDFLYKDFINIEYSEVINILQKNKNSSYENINWGEDLSSSHEKYLVHKYFKSTVIVRNYPRLLKAFYMRMNSDNKTVAAFDILVPNIGEIIGGSEREDRIMYLEKNMNKVGLNSKNYSWYKDLRKYGTIPHSGFGLGLERLIIFITGIKNIRESIPFPRTIRHADF</sequence>
<evidence type="ECO:0000313" key="10">
    <source>
        <dbReference type="EMBL" id="ABJ90690.1"/>
    </source>
</evidence>
<dbReference type="InterPro" id="IPR004522">
    <property type="entry name" value="Asn-tRNA-ligase"/>
</dbReference>
<keyword evidence="6 8" id="KW-0648">Protein biosynthesis</keyword>
<dbReference type="PRINTS" id="PR01042">
    <property type="entry name" value="TRNASYNTHASP"/>
</dbReference>
<evidence type="ECO:0000256" key="4">
    <source>
        <dbReference type="ARBA" id="ARBA00022741"/>
    </source>
</evidence>
<dbReference type="InterPro" id="IPR004364">
    <property type="entry name" value="Aa-tRNA-synt_II"/>
</dbReference>
<dbReference type="CDD" id="cd04318">
    <property type="entry name" value="EcAsnRS_like_N"/>
    <property type="match status" value="1"/>
</dbReference>
<evidence type="ECO:0000256" key="6">
    <source>
        <dbReference type="ARBA" id="ARBA00022917"/>
    </source>
</evidence>
<dbReference type="NCBIfam" id="NF003037">
    <property type="entry name" value="PRK03932.1"/>
    <property type="match status" value="1"/>
</dbReference>
<comment type="subunit">
    <text evidence="8">Homodimer.</text>
</comment>
<keyword evidence="2 8" id="KW-0963">Cytoplasm</keyword>
<dbReference type="HAMAP" id="MF_00534">
    <property type="entry name" value="Asn_tRNA_synth"/>
    <property type="match status" value="1"/>
</dbReference>
<comment type="subcellular location">
    <subcellularLocation>
        <location evidence="8">Cytoplasm</location>
    </subcellularLocation>
</comment>
<evidence type="ECO:0000256" key="1">
    <source>
        <dbReference type="ARBA" id="ARBA00008226"/>
    </source>
</evidence>
<dbReference type="Gene3D" id="3.30.930.10">
    <property type="entry name" value="Bira Bifunctional Protein, Domain 2"/>
    <property type="match status" value="1"/>
</dbReference>
<keyword evidence="11" id="KW-1185">Reference proteome</keyword>
<dbReference type="InterPro" id="IPR012340">
    <property type="entry name" value="NA-bd_OB-fold"/>
</dbReference>
<dbReference type="HOGENOM" id="CLU_004553_2_0_6"/>
<dbReference type="PANTHER" id="PTHR22594">
    <property type="entry name" value="ASPARTYL/LYSYL-TRNA SYNTHETASE"/>
    <property type="match status" value="1"/>
</dbReference>
<dbReference type="InterPro" id="IPR004365">
    <property type="entry name" value="NA-bd_OB_tRNA"/>
</dbReference>
<evidence type="ECO:0000256" key="7">
    <source>
        <dbReference type="ARBA" id="ARBA00023146"/>
    </source>
</evidence>
<dbReference type="GO" id="GO:0004816">
    <property type="term" value="F:asparagine-tRNA ligase activity"/>
    <property type="evidence" value="ECO:0007669"/>
    <property type="project" value="UniProtKB-UniRule"/>
</dbReference>
<dbReference type="EC" id="6.1.1.22" evidence="8"/>
<dbReference type="eggNOG" id="COG0017">
    <property type="taxonomic scope" value="Bacteria"/>
</dbReference>
<organism evidence="10 11">
    <name type="scientific">Buchnera aphidicola subsp. Cinara cedri (strain Cc)</name>
    <dbReference type="NCBI Taxonomy" id="372461"/>
    <lineage>
        <taxon>Bacteria</taxon>
        <taxon>Pseudomonadati</taxon>
        <taxon>Pseudomonadota</taxon>
        <taxon>Gammaproteobacteria</taxon>
        <taxon>Enterobacterales</taxon>
        <taxon>Erwiniaceae</taxon>
        <taxon>Buchnera</taxon>
    </lineage>
</organism>
<reference evidence="10 11" key="1">
    <citation type="journal article" date="2006" name="Science">
        <title>A small microbial genome: the end of a long symbiotic relationship?</title>
        <authorList>
            <person name="Perez-Brocal V."/>
            <person name="Gil R."/>
            <person name="Ramos S."/>
            <person name="Lamelas A."/>
            <person name="Postigo M."/>
            <person name="Michelena J.M."/>
            <person name="Silva F.J."/>
            <person name="Moya A."/>
            <person name="Latorre A."/>
        </authorList>
    </citation>
    <scope>NUCLEOTIDE SEQUENCE [LARGE SCALE GENOMIC DNA]</scope>
    <source>
        <strain evidence="11">Cc</strain>
    </source>
</reference>
<accession>Q057K9</accession>
<dbReference type="OrthoDB" id="9762036at2"/>
<dbReference type="GO" id="GO:0003676">
    <property type="term" value="F:nucleic acid binding"/>
    <property type="evidence" value="ECO:0007669"/>
    <property type="project" value="InterPro"/>
</dbReference>
<dbReference type="GO" id="GO:0006421">
    <property type="term" value="P:asparaginyl-tRNA aminoacylation"/>
    <property type="evidence" value="ECO:0007669"/>
    <property type="project" value="UniProtKB-UniRule"/>
</dbReference>
<dbReference type="RefSeq" id="WP_011672609.1">
    <property type="nucleotide sequence ID" value="NC_008513.1"/>
</dbReference>
<dbReference type="AlphaFoldDB" id="Q057K9"/>
<dbReference type="Proteomes" id="UP000000669">
    <property type="component" value="Chromosome"/>
</dbReference>
<evidence type="ECO:0000259" key="9">
    <source>
        <dbReference type="PROSITE" id="PS50862"/>
    </source>
</evidence>
<dbReference type="GO" id="GO:0005737">
    <property type="term" value="C:cytoplasm"/>
    <property type="evidence" value="ECO:0007669"/>
    <property type="project" value="UniProtKB-SubCell"/>
</dbReference>
<dbReference type="SUPFAM" id="SSF55681">
    <property type="entry name" value="Class II aaRS and biotin synthetases"/>
    <property type="match status" value="1"/>
</dbReference>
<protein>
    <recommendedName>
        <fullName evidence="8">Asparagine--tRNA ligase</fullName>
        <ecNumber evidence="8">6.1.1.22</ecNumber>
    </recommendedName>
    <alternativeName>
        <fullName evidence="8">Asparaginyl-tRNA synthetase</fullName>
        <shortName evidence="8">AsnRS</shortName>
    </alternativeName>
</protein>
<evidence type="ECO:0000256" key="5">
    <source>
        <dbReference type="ARBA" id="ARBA00022840"/>
    </source>
</evidence>
<dbReference type="STRING" id="372461.BCc_221"/>
<proteinExistence type="inferred from homology"/>
<dbReference type="InterPro" id="IPR045864">
    <property type="entry name" value="aa-tRNA-synth_II/BPL/LPL"/>
</dbReference>
<evidence type="ECO:0000313" key="11">
    <source>
        <dbReference type="Proteomes" id="UP000000669"/>
    </source>
</evidence>
<dbReference type="SUPFAM" id="SSF50249">
    <property type="entry name" value="Nucleic acid-binding proteins"/>
    <property type="match status" value="1"/>
</dbReference>
<evidence type="ECO:0000256" key="8">
    <source>
        <dbReference type="HAMAP-Rule" id="MF_00534"/>
    </source>
</evidence>
<dbReference type="Pfam" id="PF00152">
    <property type="entry name" value="tRNA-synt_2"/>
    <property type="match status" value="1"/>
</dbReference>
<dbReference type="PANTHER" id="PTHR22594:SF34">
    <property type="entry name" value="ASPARAGINE--TRNA LIGASE, MITOCHONDRIAL-RELATED"/>
    <property type="match status" value="1"/>
</dbReference>
<keyword evidence="4 8" id="KW-0547">Nucleotide-binding</keyword>
<comment type="catalytic activity">
    <reaction evidence="8">
        <text>tRNA(Asn) + L-asparagine + ATP = L-asparaginyl-tRNA(Asn) + AMP + diphosphate + H(+)</text>
        <dbReference type="Rhea" id="RHEA:11180"/>
        <dbReference type="Rhea" id="RHEA-COMP:9659"/>
        <dbReference type="Rhea" id="RHEA-COMP:9674"/>
        <dbReference type="ChEBI" id="CHEBI:15378"/>
        <dbReference type="ChEBI" id="CHEBI:30616"/>
        <dbReference type="ChEBI" id="CHEBI:33019"/>
        <dbReference type="ChEBI" id="CHEBI:58048"/>
        <dbReference type="ChEBI" id="CHEBI:78442"/>
        <dbReference type="ChEBI" id="CHEBI:78515"/>
        <dbReference type="ChEBI" id="CHEBI:456215"/>
        <dbReference type="EC" id="6.1.1.22"/>
    </reaction>
</comment>
<dbReference type="NCBIfam" id="TIGR00457">
    <property type="entry name" value="asnS"/>
    <property type="match status" value="1"/>
</dbReference>
<gene>
    <name evidence="8 10" type="primary">asnS</name>
    <name evidence="10" type="ordered locus">BCc_221</name>
</gene>
<dbReference type="EMBL" id="CP000263">
    <property type="protein sequence ID" value="ABJ90690.1"/>
    <property type="molecule type" value="Genomic_DNA"/>
</dbReference>
<dbReference type="Gene3D" id="2.40.50.140">
    <property type="entry name" value="Nucleic acid-binding proteins"/>
    <property type="match status" value="1"/>
</dbReference>
<name>Q057K9_BUCCC</name>
<dbReference type="InterPro" id="IPR002312">
    <property type="entry name" value="Asp/Asn-tRNA-synth_IIb"/>
</dbReference>
<evidence type="ECO:0000256" key="2">
    <source>
        <dbReference type="ARBA" id="ARBA00022490"/>
    </source>
</evidence>
<dbReference type="InterPro" id="IPR006195">
    <property type="entry name" value="aa-tRNA-synth_II"/>
</dbReference>
<evidence type="ECO:0000256" key="3">
    <source>
        <dbReference type="ARBA" id="ARBA00022598"/>
    </source>
</evidence>
<dbReference type="FunFam" id="3.30.930.10:FF:000016">
    <property type="entry name" value="Asparagine--tRNA ligase"/>
    <property type="match status" value="1"/>
</dbReference>
<comment type="similarity">
    <text evidence="1 8">Belongs to the class-II aminoacyl-tRNA synthetase family.</text>
</comment>
<dbReference type="Pfam" id="PF01336">
    <property type="entry name" value="tRNA_anti-codon"/>
    <property type="match status" value="1"/>
</dbReference>
<dbReference type="KEGG" id="bcc:BCc_221"/>
<feature type="domain" description="Aminoacyl-transfer RNA synthetases class-II family profile" evidence="9">
    <location>
        <begin position="139"/>
        <end position="451"/>
    </location>
</feature>